<name>A0A949N0E2_9ACTN</name>
<dbReference type="CDD" id="cd00158">
    <property type="entry name" value="RHOD"/>
    <property type="match status" value="1"/>
</dbReference>
<dbReference type="Pfam" id="PF00581">
    <property type="entry name" value="Rhodanese"/>
    <property type="match status" value="1"/>
</dbReference>
<dbReference type="Proteomes" id="UP000694501">
    <property type="component" value="Unassembled WGS sequence"/>
</dbReference>
<dbReference type="Pfam" id="PF11127">
    <property type="entry name" value="YgaP-like_TM"/>
    <property type="match status" value="1"/>
</dbReference>
<dbReference type="InterPro" id="IPR021309">
    <property type="entry name" value="YgaP-like_TM"/>
</dbReference>
<protein>
    <submittedName>
        <fullName evidence="2">Rhodanese-like domain-containing protein</fullName>
    </submittedName>
</protein>
<dbReference type="PROSITE" id="PS00380">
    <property type="entry name" value="RHODANESE_1"/>
    <property type="match status" value="1"/>
</dbReference>
<proteinExistence type="predicted"/>
<feature type="domain" description="Rhodanese" evidence="1">
    <location>
        <begin position="13"/>
        <end position="106"/>
    </location>
</feature>
<evidence type="ECO:0000259" key="1">
    <source>
        <dbReference type="PROSITE" id="PS50206"/>
    </source>
</evidence>
<dbReference type="InterPro" id="IPR001763">
    <property type="entry name" value="Rhodanese-like_dom"/>
</dbReference>
<keyword evidence="3" id="KW-1185">Reference proteome</keyword>
<dbReference type="PANTHER" id="PTHR45431">
    <property type="entry name" value="RHODANESE-LIKE DOMAIN-CONTAINING PROTEIN 15, CHLOROPLASTIC"/>
    <property type="match status" value="1"/>
</dbReference>
<accession>A0A949N0E2</accession>
<dbReference type="EMBL" id="JAELVF020000001">
    <property type="protein sequence ID" value="MBU7596585.1"/>
    <property type="molecule type" value="Genomic_DNA"/>
</dbReference>
<dbReference type="AlphaFoldDB" id="A0A949N0E2"/>
<dbReference type="RefSeq" id="WP_211041277.1">
    <property type="nucleotide sequence ID" value="NZ_JAELVF020000001.1"/>
</dbReference>
<dbReference type="Gene3D" id="6.10.140.1340">
    <property type="match status" value="1"/>
</dbReference>
<sequence>MSASLTVAELHARAGVALVIDVRTPGEYASGHVPGACNVPLDRLDEALPVLREREAGGGSDTLAVICATGSRSANAAQRLAAAGVPAASVAGGTSQWADAGHELTRTGNATVRPRWVMDRQVRLAAGSLVVLGLLLDFVLPGARYLSLAVGAGLVLSAVTDTCGMAVALGRLPCNRAPDGGPELRETLRQLRDA</sequence>
<dbReference type="Gene3D" id="3.40.250.10">
    <property type="entry name" value="Rhodanese-like domain"/>
    <property type="match status" value="1"/>
</dbReference>
<dbReference type="InterPro" id="IPR052367">
    <property type="entry name" value="Thiosulfate_ST/Rhodanese-like"/>
</dbReference>
<evidence type="ECO:0000313" key="2">
    <source>
        <dbReference type="EMBL" id="MBU7596585.1"/>
    </source>
</evidence>
<dbReference type="SMART" id="SM00450">
    <property type="entry name" value="RHOD"/>
    <property type="match status" value="1"/>
</dbReference>
<reference evidence="2" key="1">
    <citation type="submission" date="2021-06" db="EMBL/GenBank/DDBJ databases">
        <title>Sequencing of actinobacteria type strains.</title>
        <authorList>
            <person name="Nguyen G.-S."/>
            <person name="Wentzel A."/>
        </authorList>
    </citation>
    <scope>NUCLEOTIDE SEQUENCE</scope>
    <source>
        <strain evidence="2">P38-E01</strain>
    </source>
</reference>
<evidence type="ECO:0000313" key="3">
    <source>
        <dbReference type="Proteomes" id="UP000694501"/>
    </source>
</evidence>
<dbReference type="InterPro" id="IPR001307">
    <property type="entry name" value="Thiosulphate_STrfase_CS"/>
</dbReference>
<organism evidence="2 3">
    <name type="scientific">Streptomyces tardus</name>
    <dbReference type="NCBI Taxonomy" id="2780544"/>
    <lineage>
        <taxon>Bacteria</taxon>
        <taxon>Bacillati</taxon>
        <taxon>Actinomycetota</taxon>
        <taxon>Actinomycetes</taxon>
        <taxon>Kitasatosporales</taxon>
        <taxon>Streptomycetaceae</taxon>
        <taxon>Streptomyces</taxon>
    </lineage>
</organism>
<dbReference type="InterPro" id="IPR036873">
    <property type="entry name" value="Rhodanese-like_dom_sf"/>
</dbReference>
<dbReference type="GO" id="GO:0004792">
    <property type="term" value="F:thiosulfate-cyanide sulfurtransferase activity"/>
    <property type="evidence" value="ECO:0007669"/>
    <property type="project" value="InterPro"/>
</dbReference>
<comment type="caution">
    <text evidence="2">The sequence shown here is derived from an EMBL/GenBank/DDBJ whole genome shotgun (WGS) entry which is preliminary data.</text>
</comment>
<dbReference type="PANTHER" id="PTHR45431:SF3">
    <property type="entry name" value="RHODANESE-LIKE DOMAIN-CONTAINING PROTEIN 15, CHLOROPLASTIC"/>
    <property type="match status" value="1"/>
</dbReference>
<dbReference type="PROSITE" id="PS50206">
    <property type="entry name" value="RHODANESE_3"/>
    <property type="match status" value="1"/>
</dbReference>
<gene>
    <name evidence="2" type="ORF">JGS22_002765</name>
</gene>
<dbReference type="SUPFAM" id="SSF52821">
    <property type="entry name" value="Rhodanese/Cell cycle control phosphatase"/>
    <property type="match status" value="1"/>
</dbReference>